<dbReference type="InterPro" id="IPR004108">
    <property type="entry name" value="Fe_hydrogenase_lsu_C"/>
</dbReference>
<keyword evidence="3" id="KW-1185">Reference proteome</keyword>
<name>A0ABZ2Y7L1_9FIRM</name>
<dbReference type="Gene3D" id="3.40.950.10">
    <property type="entry name" value="Fe-only Hydrogenase (Larger Subunit), Chain L, domain 3"/>
    <property type="match status" value="1"/>
</dbReference>
<proteinExistence type="predicted"/>
<sequence length="456" mass="51446">MSNTTNNYIQKYRMKVFNELVKLAWFGKLEEEIEELPHKIIENIKDEKERKIVESYIRLAMGLDPINSNKSLREEARKALLLDKIKKPLVSVIENICEQCNRFHEGSCPIHGQGCMNDFEECIGCGQCIEECSLGAISDKIEFIPVVNLLQEKRYPIFAAIAPAYAGQFDESITPGKIRTALKMIGFSDMIEVATFADILTMKEAYEYKHLMNNKKEYFITSCCCPVWVNMIQKKYPTLLDHMSPAVSPMIAAGRVIKALNENAKVVFIGPCIAKKNEAKEEDLEDAIDYVLTFRELYEIFDALNIDLKNLPEENREEAAFTGRVYARTGGVSKAVELTVQRLDPHSNIPFKSEAFDGAKNCKDGLDQLLKGEIDATFIEGMGCIGGCVGGPRTINSIEEGTKRVDAYANGTSMKTPFDNINALQLLTRLGIKRYEMLENAEDEKVKNLLVRNFKN</sequence>
<dbReference type="SUPFAM" id="SSF54862">
    <property type="entry name" value="4Fe-4S ferredoxins"/>
    <property type="match status" value="1"/>
</dbReference>
<dbReference type="RefSeq" id="WP_341876985.1">
    <property type="nucleotide sequence ID" value="NZ_CP121687.1"/>
</dbReference>
<dbReference type="InterPro" id="IPR017896">
    <property type="entry name" value="4Fe4S_Fe-S-bd"/>
</dbReference>
<dbReference type="SUPFAM" id="SSF53920">
    <property type="entry name" value="Fe-only hydrogenase"/>
    <property type="match status" value="1"/>
</dbReference>
<evidence type="ECO:0000259" key="1">
    <source>
        <dbReference type="PROSITE" id="PS51379"/>
    </source>
</evidence>
<dbReference type="InterPro" id="IPR009016">
    <property type="entry name" value="Fe_hydrogenase"/>
</dbReference>
<dbReference type="Pfam" id="PF02906">
    <property type="entry name" value="Fe_hyd_lg_C"/>
    <property type="match status" value="1"/>
</dbReference>
<dbReference type="PROSITE" id="PS51379">
    <property type="entry name" value="4FE4S_FER_2"/>
    <property type="match status" value="1"/>
</dbReference>
<evidence type="ECO:0000313" key="2">
    <source>
        <dbReference type="EMBL" id="WZL70021.1"/>
    </source>
</evidence>
<feature type="domain" description="4Fe-4S ferredoxin-type" evidence="1">
    <location>
        <begin position="113"/>
        <end position="142"/>
    </location>
</feature>
<dbReference type="InterPro" id="IPR050340">
    <property type="entry name" value="Cytosolic_Fe-S_CAF"/>
</dbReference>
<evidence type="ECO:0000313" key="3">
    <source>
        <dbReference type="Proteomes" id="UP001486565"/>
    </source>
</evidence>
<dbReference type="Pfam" id="PF00037">
    <property type="entry name" value="Fer4"/>
    <property type="match status" value="1"/>
</dbReference>
<gene>
    <name evidence="2" type="ORF">QBE51_00380</name>
</gene>
<reference evidence="2 3" key="1">
    <citation type="submission" date="2023-03" db="EMBL/GenBank/DDBJ databases">
        <title>Novel Species.</title>
        <authorList>
            <person name="Ma S."/>
        </authorList>
    </citation>
    <scope>NUCLEOTIDE SEQUENCE [LARGE SCALE GENOMIC DNA]</scope>
    <source>
        <strain evidence="2 3">LIND6LT2</strain>
    </source>
</reference>
<accession>A0ABZ2Y7L1</accession>
<dbReference type="PANTHER" id="PTHR11615">
    <property type="entry name" value="NITRATE, FORMATE, IRON DEHYDROGENASE"/>
    <property type="match status" value="1"/>
</dbReference>
<protein>
    <submittedName>
        <fullName evidence="2">[Fe-Fe] hydrogenase large subunit C-terminal domain-containing protein</fullName>
    </submittedName>
</protein>
<organism evidence="2 3">
    <name type="scientific">Defluviitalea saccharophila</name>
    <dbReference type="NCBI Taxonomy" id="879970"/>
    <lineage>
        <taxon>Bacteria</taxon>
        <taxon>Bacillati</taxon>
        <taxon>Bacillota</taxon>
        <taxon>Clostridia</taxon>
        <taxon>Lachnospirales</taxon>
        <taxon>Defluviitaleaceae</taxon>
        <taxon>Defluviitalea</taxon>
    </lineage>
</organism>
<dbReference type="Proteomes" id="UP001486565">
    <property type="component" value="Chromosome"/>
</dbReference>
<dbReference type="EMBL" id="CP121687">
    <property type="protein sequence ID" value="WZL70021.1"/>
    <property type="molecule type" value="Genomic_DNA"/>
</dbReference>